<sequence length="263" mass="28271">MPTGRQGKTGRCSLCGRHVRLTNAHVPPRAAFNKGSFSWGGTTADSHLSYGRPKLGGSSRYAHCESCRAITSPWDDEYIRWAHTFAGNLLNSPEKGQREQIVGRLQDVRPGRFIRSAIAGMTALTPTLIDSHPELVRMVREGVPGKPPEDLRFLAAIVPDGSAAHVEGSHDAVVVRVLLGPENGRSISAHAPAISATIHYPPFSLLLADRSIATDLPHADCTEMLELGVDEVAEVSISLPVVALPRTEAPVPISLLRFSSARA</sequence>
<dbReference type="AlphaFoldDB" id="A0A1H0LDK1"/>
<reference evidence="1 2" key="1">
    <citation type="submission" date="2016-10" db="EMBL/GenBank/DDBJ databases">
        <authorList>
            <person name="de Groot N.N."/>
        </authorList>
    </citation>
    <scope>NUCLEOTIDE SEQUENCE [LARGE SCALE GENOMIC DNA]</scope>
    <source>
        <strain evidence="1 2">StLB037</strain>
    </source>
</reference>
<protein>
    <submittedName>
        <fullName evidence="1">Uncharacterized protein</fullName>
    </submittedName>
</protein>
<organism evidence="1 2">
    <name type="scientific">Microbacterium testaceum (strain StLB037)</name>
    <dbReference type="NCBI Taxonomy" id="979556"/>
    <lineage>
        <taxon>Bacteria</taxon>
        <taxon>Bacillati</taxon>
        <taxon>Actinomycetota</taxon>
        <taxon>Actinomycetes</taxon>
        <taxon>Micrococcales</taxon>
        <taxon>Microbacteriaceae</taxon>
        <taxon>Microbacterium</taxon>
    </lineage>
</organism>
<proteinExistence type="predicted"/>
<name>A0A1H0LDK1_MICTS</name>
<gene>
    <name evidence="1" type="ORF">SAMN04487788_0486</name>
</gene>
<dbReference type="Proteomes" id="UP000186456">
    <property type="component" value="Unassembled WGS sequence"/>
</dbReference>
<dbReference type="EMBL" id="FNJN01000001">
    <property type="protein sequence ID" value="SDO66061.1"/>
    <property type="molecule type" value="Genomic_DNA"/>
</dbReference>
<evidence type="ECO:0000313" key="2">
    <source>
        <dbReference type="Proteomes" id="UP000186456"/>
    </source>
</evidence>
<evidence type="ECO:0000313" key="1">
    <source>
        <dbReference type="EMBL" id="SDO66061.1"/>
    </source>
</evidence>
<accession>A0A1H0LDK1</accession>